<keyword evidence="2" id="KW-1185">Reference proteome</keyword>
<sequence length="127" mass="14553">MNKSLQTMENFLKYLDISVGERTIQKSKLLRAIAAIYKEILSNGPCNLECDFEDISFTDDSKLSVTSRNDNSSCGSNMTQCSSDYFWLIIRSMRDKPTQYTDITTLMSRIQRSRDDSSGRSSEQLEH</sequence>
<evidence type="ECO:0000313" key="1">
    <source>
        <dbReference type="EMBL" id="VDM20053.1"/>
    </source>
</evidence>
<accession>A0A3P7EFS6</accession>
<evidence type="ECO:0000313" key="2">
    <source>
        <dbReference type="Proteomes" id="UP000270924"/>
    </source>
</evidence>
<proteinExistence type="predicted"/>
<reference evidence="1 2" key="1">
    <citation type="submission" date="2018-11" db="EMBL/GenBank/DDBJ databases">
        <authorList>
            <consortium name="Pathogen Informatics"/>
        </authorList>
    </citation>
    <scope>NUCLEOTIDE SEQUENCE [LARGE SCALE GENOMIC DNA]</scope>
</reference>
<organism evidence="1 2">
    <name type="scientific">Wuchereria bancrofti</name>
    <dbReference type="NCBI Taxonomy" id="6293"/>
    <lineage>
        <taxon>Eukaryota</taxon>
        <taxon>Metazoa</taxon>
        <taxon>Ecdysozoa</taxon>
        <taxon>Nematoda</taxon>
        <taxon>Chromadorea</taxon>
        <taxon>Rhabditida</taxon>
        <taxon>Spirurina</taxon>
        <taxon>Spiruromorpha</taxon>
        <taxon>Filarioidea</taxon>
        <taxon>Onchocercidae</taxon>
        <taxon>Wuchereria</taxon>
    </lineage>
</organism>
<dbReference type="EMBL" id="UYWW01012251">
    <property type="protein sequence ID" value="VDM20053.1"/>
    <property type="molecule type" value="Genomic_DNA"/>
</dbReference>
<dbReference type="Proteomes" id="UP000270924">
    <property type="component" value="Unassembled WGS sequence"/>
</dbReference>
<dbReference type="InParanoid" id="A0A3P7EFS6"/>
<protein>
    <submittedName>
        <fullName evidence="1">Uncharacterized protein</fullName>
    </submittedName>
</protein>
<gene>
    <name evidence="1" type="ORF">WBA_LOCUS11000</name>
</gene>
<dbReference type="AlphaFoldDB" id="A0A3P7EFS6"/>
<name>A0A3P7EFS6_WUCBA</name>